<dbReference type="InterPro" id="IPR016039">
    <property type="entry name" value="Thiolase-like"/>
</dbReference>
<dbReference type="Gene3D" id="3.40.47.10">
    <property type="match status" value="1"/>
</dbReference>
<evidence type="ECO:0000313" key="3">
    <source>
        <dbReference type="Proteomes" id="UP001501803"/>
    </source>
</evidence>
<dbReference type="SUPFAM" id="SSF53901">
    <property type="entry name" value="Thiolase-like"/>
    <property type="match status" value="2"/>
</dbReference>
<dbReference type="PIRSF" id="PIRSF000429">
    <property type="entry name" value="Ac-CoA_Ac_transf"/>
    <property type="match status" value="1"/>
</dbReference>
<dbReference type="InterPro" id="IPR055140">
    <property type="entry name" value="Thiolase_C_2"/>
</dbReference>
<gene>
    <name evidence="2" type="ORF">GCM10022381_33920</name>
</gene>
<organism evidence="2 3">
    <name type="scientific">Leifsonia kafniensis</name>
    <dbReference type="NCBI Taxonomy" id="475957"/>
    <lineage>
        <taxon>Bacteria</taxon>
        <taxon>Bacillati</taxon>
        <taxon>Actinomycetota</taxon>
        <taxon>Actinomycetes</taxon>
        <taxon>Micrococcales</taxon>
        <taxon>Microbacteriaceae</taxon>
        <taxon>Leifsonia</taxon>
    </lineage>
</organism>
<dbReference type="CDD" id="cd00829">
    <property type="entry name" value="SCP-x_thiolase"/>
    <property type="match status" value="1"/>
</dbReference>
<name>A0ABP7KVW0_9MICO</name>
<dbReference type="PANTHER" id="PTHR42870:SF1">
    <property type="entry name" value="NON-SPECIFIC LIPID-TRANSFER PROTEIN-LIKE 2"/>
    <property type="match status" value="1"/>
</dbReference>
<dbReference type="InterPro" id="IPR002155">
    <property type="entry name" value="Thiolase"/>
</dbReference>
<evidence type="ECO:0000259" key="1">
    <source>
        <dbReference type="Pfam" id="PF22691"/>
    </source>
</evidence>
<keyword evidence="3" id="KW-1185">Reference proteome</keyword>
<dbReference type="Pfam" id="PF22691">
    <property type="entry name" value="Thiolase_C_1"/>
    <property type="match status" value="1"/>
</dbReference>
<protein>
    <submittedName>
        <fullName evidence="2">Lipid-transfer protein</fullName>
    </submittedName>
</protein>
<dbReference type="PANTHER" id="PTHR42870">
    <property type="entry name" value="ACETYL-COA C-ACETYLTRANSFERASE"/>
    <property type="match status" value="1"/>
</dbReference>
<reference evidence="3" key="1">
    <citation type="journal article" date="2019" name="Int. J. Syst. Evol. Microbiol.">
        <title>The Global Catalogue of Microorganisms (GCM) 10K type strain sequencing project: providing services to taxonomists for standard genome sequencing and annotation.</title>
        <authorList>
            <consortium name="The Broad Institute Genomics Platform"/>
            <consortium name="The Broad Institute Genome Sequencing Center for Infectious Disease"/>
            <person name="Wu L."/>
            <person name="Ma J."/>
        </authorList>
    </citation>
    <scope>NUCLEOTIDE SEQUENCE [LARGE SCALE GENOMIC DNA]</scope>
    <source>
        <strain evidence="3">JCM 17021</strain>
    </source>
</reference>
<comment type="caution">
    <text evidence="2">The sequence shown here is derived from an EMBL/GenBank/DDBJ whole genome shotgun (WGS) entry which is preliminary data.</text>
</comment>
<proteinExistence type="predicted"/>
<sequence>MSTNRMMDRTAITGVGWTRMTKKSGESVLSLAVDASLDAISDAGLKPTDIDGLVTYYWGMRDTPAPAQMAEALGLISCRMSFCDSSGGAWAAAAIGAAAMAVYSGVCKHVLVYRAANARSEPMFLPGLDTWHSGQRQWNEPFGAQHPATIYGPHVSAWMQEHGLQNADLAPLSVLQRGNASLNRKALMTERITVTDHQESPWIVEPFRLLDCSIWNDGAVAVVVSATKDARKGPSSVTIRAVAGGTTGAPVRRRNAAAHWEMNASALAPELYRLAGVKPSDIDLAEVYDPFTGVALMHIEQFGLCEPGTSPDRLRQGDFALDGPIPVNTHGGHLSEGTTAGLGHVVEAVQQLRGTGVRDDFCDGSHDHDRRYCRQVRDPEFGLVVSESGDSALILRRDS</sequence>
<evidence type="ECO:0000313" key="2">
    <source>
        <dbReference type="EMBL" id="GAA3889274.1"/>
    </source>
</evidence>
<dbReference type="Proteomes" id="UP001501803">
    <property type="component" value="Unassembled WGS sequence"/>
</dbReference>
<dbReference type="EMBL" id="BAABCN010000012">
    <property type="protein sequence ID" value="GAA3889274.1"/>
    <property type="molecule type" value="Genomic_DNA"/>
</dbReference>
<dbReference type="RefSeq" id="WP_345068849.1">
    <property type="nucleotide sequence ID" value="NZ_BAABCN010000012.1"/>
</dbReference>
<feature type="domain" description="Thiolase C-terminal" evidence="1">
    <location>
        <begin position="265"/>
        <end position="355"/>
    </location>
</feature>
<accession>A0ABP7KVW0</accession>